<dbReference type="EMBL" id="QEOB01000015">
    <property type="protein sequence ID" value="PVX77161.1"/>
    <property type="molecule type" value="Genomic_DNA"/>
</dbReference>
<protein>
    <submittedName>
        <fullName evidence="2">Uncharacterized protein</fullName>
    </submittedName>
</protein>
<feature type="region of interest" description="Disordered" evidence="1">
    <location>
        <begin position="1"/>
        <end position="62"/>
    </location>
</feature>
<comment type="caution">
    <text evidence="2">The sequence shown here is derived from an EMBL/GenBank/DDBJ whole genome shotgun (WGS) entry which is preliminary data.</text>
</comment>
<dbReference type="Proteomes" id="UP000245712">
    <property type="component" value="Unassembled WGS sequence"/>
</dbReference>
<reference evidence="2 3" key="1">
    <citation type="submission" date="2018-05" db="EMBL/GenBank/DDBJ databases">
        <title>Genomic Encyclopedia of Type Strains, Phase IV (KMG-V): Genome sequencing to study the core and pangenomes of soil and plant-associated prokaryotes.</title>
        <authorList>
            <person name="Whitman W."/>
        </authorList>
    </citation>
    <scope>NUCLEOTIDE SEQUENCE [LARGE SCALE GENOMIC DNA]</scope>
    <source>
        <strain evidence="2 3">SCZa-39</strain>
    </source>
</reference>
<evidence type="ECO:0000256" key="1">
    <source>
        <dbReference type="SAM" id="MobiDB-lite"/>
    </source>
</evidence>
<proteinExistence type="predicted"/>
<organism evidence="2 3">
    <name type="scientific">Paraburkholderia unamae</name>
    <dbReference type="NCBI Taxonomy" id="219649"/>
    <lineage>
        <taxon>Bacteria</taxon>
        <taxon>Pseudomonadati</taxon>
        <taxon>Pseudomonadota</taxon>
        <taxon>Betaproteobacteria</taxon>
        <taxon>Burkholderiales</taxon>
        <taxon>Burkholderiaceae</taxon>
        <taxon>Paraburkholderia</taxon>
    </lineage>
</organism>
<evidence type="ECO:0000313" key="2">
    <source>
        <dbReference type="EMBL" id="PVX77161.1"/>
    </source>
</evidence>
<name>A0ABX5KFK4_9BURK</name>
<feature type="compositionally biased region" description="Low complexity" evidence="1">
    <location>
        <begin position="29"/>
        <end position="38"/>
    </location>
</feature>
<sequence length="569" mass="56869">MSIADQFSADATAGGTSAQQPVSLSQQFAADAAAGAKATPRPPSPQTPAAQGSQPGMLASLGAGLGHGLGETALGAQQLLGRGLTTLGSTSVGPWLSQDAQQGIANLNSQYAPYSAAHPIVAGAGNIGGQVAGTAPLAMAAPEMAGMGLLGRAGVGAGLGAASGAVSPVENPGDNFWQQKAGQIGLNAAVGGIATPVAAGLGSAVSGVTDPLRQKLAGMGINMTPGQIAGGGWQTLENKASSLPLIGDMIKGAQQRGVQSFNRATYDQVLEPLGQTYSGPLGQEGVSAVKKTVSDAYNNALGNMTFRATDPQFQADITNLTGLAQGLPAAQQRTFMNTLQTQVFGKLGPQGLMDGSTLQGAQSELGRLARGYSGDASFDNRQLGSAIGEIKSAIDASLPRYNAPDAVTQKAAADAAYANYVRLRGAAASKGAMDNGGIFTPAQLQGAVRANDKSVGKGASATGNALMQDFSQDAMNVLGKGYPDSGTAGRLGTAGAIGALFSHPGMLLSPWTYAAAAPALAYTPMGQRLAQGLLMSRPAFAQPIGNAITNRLAPLTPGLLGASLQSGSQ</sequence>
<keyword evidence="3" id="KW-1185">Reference proteome</keyword>
<dbReference type="RefSeq" id="WP_133254573.1">
    <property type="nucleotide sequence ID" value="NZ_QEOB01000015.1"/>
</dbReference>
<feature type="compositionally biased region" description="Polar residues" evidence="1">
    <location>
        <begin position="14"/>
        <end position="28"/>
    </location>
</feature>
<evidence type="ECO:0000313" key="3">
    <source>
        <dbReference type="Proteomes" id="UP000245712"/>
    </source>
</evidence>
<gene>
    <name evidence="2" type="ORF">C7402_115220</name>
</gene>
<accession>A0ABX5KFK4</accession>